<dbReference type="PANTHER" id="PTHR15680:SF9">
    <property type="entry name" value="LARGE RIBOSOMAL SUBUNIT PROTEIN BL19M"/>
    <property type="match status" value="1"/>
</dbReference>
<geneLocation type="chloroplast" evidence="5"/>
<dbReference type="AlphaFoldDB" id="A0A1Z1M6P0"/>
<evidence type="ECO:0000256" key="2">
    <source>
        <dbReference type="ARBA" id="ARBA00022980"/>
    </source>
</evidence>
<comment type="similarity">
    <text evidence="1 4">Belongs to the bacterial ribosomal protein bL19 family.</text>
</comment>
<dbReference type="GeneID" id="33354587"/>
<comment type="subcellular location">
    <subcellularLocation>
        <location evidence="4">Plastid</location>
        <location evidence="4">Chloroplast</location>
    </subcellularLocation>
</comment>
<keyword evidence="5" id="KW-0150">Chloroplast</keyword>
<sequence length="122" mass="13991">MKQKNYGEYLYVKNNIENKFINPNIPKISIGDNIKIKLQIKEGNKNRIQTSEGIVISKKNTGINTSITIRKIIQNIGVEKIYLIHSPLIVDINIINKAKVRKSKLFYLRKKSGKAAKLKARK</sequence>
<dbReference type="GO" id="GO:0006412">
    <property type="term" value="P:translation"/>
    <property type="evidence" value="ECO:0007669"/>
    <property type="project" value="UniProtKB-UniRule"/>
</dbReference>
<keyword evidence="2 4" id="KW-0689">Ribosomal protein</keyword>
<dbReference type="Pfam" id="PF01245">
    <property type="entry name" value="Ribosomal_L19"/>
    <property type="match status" value="1"/>
</dbReference>
<name>A0A1Z1M6P0_9FLOR</name>
<dbReference type="EMBL" id="MF101418">
    <property type="protein sequence ID" value="ARW61533.1"/>
    <property type="molecule type" value="Genomic_DNA"/>
</dbReference>
<dbReference type="GO" id="GO:0005762">
    <property type="term" value="C:mitochondrial large ribosomal subunit"/>
    <property type="evidence" value="ECO:0007669"/>
    <property type="project" value="TreeGrafter"/>
</dbReference>
<evidence type="ECO:0000256" key="1">
    <source>
        <dbReference type="ARBA" id="ARBA00005781"/>
    </source>
</evidence>
<evidence type="ECO:0000256" key="3">
    <source>
        <dbReference type="ARBA" id="ARBA00023274"/>
    </source>
</evidence>
<evidence type="ECO:0000256" key="4">
    <source>
        <dbReference type="HAMAP-Rule" id="MF_00402"/>
    </source>
</evidence>
<keyword evidence="5" id="KW-0934">Plastid</keyword>
<organism evidence="5">
    <name type="scientific">Caloglossa intermedia</name>
    <dbReference type="NCBI Taxonomy" id="100879"/>
    <lineage>
        <taxon>Eukaryota</taxon>
        <taxon>Rhodophyta</taxon>
        <taxon>Florideophyceae</taxon>
        <taxon>Rhodymeniophycidae</taxon>
        <taxon>Ceramiales</taxon>
        <taxon>Delesseriaceae</taxon>
        <taxon>Caloglossa</taxon>
    </lineage>
</organism>
<dbReference type="InterPro" id="IPR018257">
    <property type="entry name" value="Ribosomal_bL19_CS"/>
</dbReference>
<dbReference type="PRINTS" id="PR00061">
    <property type="entry name" value="RIBOSOMALL19"/>
</dbReference>
<dbReference type="PROSITE" id="PS01015">
    <property type="entry name" value="RIBOSOMAL_L19"/>
    <property type="match status" value="1"/>
</dbReference>
<dbReference type="Gene3D" id="2.30.30.790">
    <property type="match status" value="1"/>
</dbReference>
<dbReference type="PANTHER" id="PTHR15680">
    <property type="entry name" value="RIBOSOMAL PROTEIN L19"/>
    <property type="match status" value="1"/>
</dbReference>
<dbReference type="GO" id="GO:0003729">
    <property type="term" value="F:mRNA binding"/>
    <property type="evidence" value="ECO:0007669"/>
    <property type="project" value="UniProtKB-ARBA"/>
</dbReference>
<gene>
    <name evidence="4 5" type="primary">rpl19</name>
</gene>
<dbReference type="InterPro" id="IPR001857">
    <property type="entry name" value="Ribosomal_bL19"/>
</dbReference>
<dbReference type="GO" id="GO:0009507">
    <property type="term" value="C:chloroplast"/>
    <property type="evidence" value="ECO:0007669"/>
    <property type="project" value="UniProtKB-SubCell"/>
</dbReference>
<reference evidence="5" key="1">
    <citation type="journal article" date="2017" name="J. Phycol.">
        <title>Analysis of chloroplast genomes and a supermatrix inform reclassification of the Rhodomelaceae (Rhodophyta).</title>
        <authorList>
            <person name="Diaz-Tapia P."/>
            <person name="Maggs C.A."/>
            <person name="West J.A."/>
            <person name="Verbruggen H."/>
        </authorList>
    </citation>
    <scope>NUCLEOTIDE SEQUENCE</scope>
    <source>
        <strain evidence="5">JW3535</strain>
    </source>
</reference>
<dbReference type="SUPFAM" id="SSF50104">
    <property type="entry name" value="Translation proteins SH3-like domain"/>
    <property type="match status" value="1"/>
</dbReference>
<dbReference type="FunFam" id="2.30.30.790:FF:000004">
    <property type="entry name" value="50S ribosomal protein L19, chloroplastic"/>
    <property type="match status" value="1"/>
</dbReference>
<keyword evidence="3 4" id="KW-0687">Ribonucleoprotein</keyword>
<dbReference type="RefSeq" id="YP_009392971.1">
    <property type="nucleotide sequence ID" value="NC_035265.1"/>
</dbReference>
<dbReference type="GO" id="GO:0003735">
    <property type="term" value="F:structural constituent of ribosome"/>
    <property type="evidence" value="ECO:0007669"/>
    <property type="project" value="InterPro"/>
</dbReference>
<accession>A0A1Z1M6P0</accession>
<dbReference type="PIRSF" id="PIRSF002191">
    <property type="entry name" value="Ribosomal_L19"/>
    <property type="match status" value="1"/>
</dbReference>
<dbReference type="InterPro" id="IPR008991">
    <property type="entry name" value="Translation_prot_SH3-like_sf"/>
</dbReference>
<proteinExistence type="inferred from homology"/>
<protein>
    <recommendedName>
        <fullName evidence="4">Large ribosomal subunit protein bL19c</fullName>
    </recommendedName>
</protein>
<dbReference type="NCBIfam" id="TIGR01024">
    <property type="entry name" value="rplS_bact"/>
    <property type="match status" value="1"/>
</dbReference>
<dbReference type="HAMAP" id="MF_00402">
    <property type="entry name" value="Ribosomal_bL19"/>
    <property type="match status" value="1"/>
</dbReference>
<dbReference type="InterPro" id="IPR038657">
    <property type="entry name" value="Ribosomal_bL19_sf"/>
</dbReference>
<evidence type="ECO:0000313" key="5">
    <source>
        <dbReference type="EMBL" id="ARW61533.1"/>
    </source>
</evidence>